<dbReference type="Proteomes" id="UP000265180">
    <property type="component" value="Chromosome 24"/>
</dbReference>
<dbReference type="PANTHER" id="PTHR22750">
    <property type="entry name" value="G-PROTEIN COUPLED RECEPTOR"/>
    <property type="match status" value="1"/>
</dbReference>
<feature type="domain" description="G-protein coupled receptors family 1 profile" evidence="22">
    <location>
        <begin position="133"/>
        <end position="397"/>
    </location>
</feature>
<evidence type="ECO:0000256" key="16">
    <source>
        <dbReference type="ARBA" id="ARBA00023288"/>
    </source>
</evidence>
<feature type="transmembrane region" description="Helical" evidence="21">
    <location>
        <begin position="233"/>
        <end position="255"/>
    </location>
</feature>
<feature type="transmembrane region" description="Helical" evidence="21">
    <location>
        <begin position="377"/>
        <end position="399"/>
    </location>
</feature>
<keyword evidence="5" id="KW-1000">Mitochondrion outer membrane</keyword>
<evidence type="ECO:0000256" key="15">
    <source>
        <dbReference type="ARBA" id="ARBA00023273"/>
    </source>
</evidence>
<dbReference type="InterPro" id="IPR002230">
    <property type="entry name" value="Cnbnoid_rcpt"/>
</dbReference>
<proteinExistence type="inferred from homology"/>
<keyword evidence="3 19" id="KW-1003">Cell membrane</keyword>
<feature type="transmembrane region" description="Helical" evidence="21">
    <location>
        <begin position="275"/>
        <end position="299"/>
    </location>
</feature>
<feature type="transmembrane region" description="Helical" evidence="21">
    <location>
        <begin position="117"/>
        <end position="141"/>
    </location>
</feature>
<evidence type="ECO:0000256" key="10">
    <source>
        <dbReference type="ARBA" id="ARBA00023136"/>
    </source>
</evidence>
<comment type="function">
    <text evidence="18">G-protein coupled receptor for cannabinoids. Mediates many cannabinoid-induced effects in the central nervous system (CNS), as well as in peripheral tissues. Regulates cellular respiration and energy production in response to cannabinoids. Signaling typically involves reduction in cyclic AMP.</text>
</comment>
<evidence type="ECO:0000256" key="3">
    <source>
        <dbReference type="ARBA" id="ARBA00022475"/>
    </source>
</evidence>
<dbReference type="PRINTS" id="PR00237">
    <property type="entry name" value="GPCRRHODOPSN"/>
</dbReference>
<keyword evidence="8 19" id="KW-0297">G-protein coupled receptor</keyword>
<evidence type="ECO:0000256" key="17">
    <source>
        <dbReference type="ARBA" id="ARBA00034106"/>
    </source>
</evidence>
<evidence type="ECO:0000256" key="7">
    <source>
        <dbReference type="ARBA" id="ARBA00023018"/>
    </source>
</evidence>
<reference evidence="23 24" key="2">
    <citation type="submission" date="2017-04" db="EMBL/GenBank/DDBJ databases">
        <title>CpG methylation of centromeres and impact of large insertions on vertebrate speciation.</title>
        <authorList>
            <person name="Ichikawa K."/>
            <person name="Yoshimura J."/>
            <person name="Morishita S."/>
        </authorList>
    </citation>
    <scope>NUCLEOTIDE SEQUENCE</scope>
    <source>
        <strain evidence="23 24">HNI</strain>
    </source>
</reference>
<evidence type="ECO:0000256" key="19">
    <source>
        <dbReference type="PIRNR" id="PIRNR037995"/>
    </source>
</evidence>
<keyword evidence="7" id="KW-0770">Synapse</keyword>
<dbReference type="GO" id="GO:0004949">
    <property type="term" value="F:cannabinoid receptor activity"/>
    <property type="evidence" value="ECO:0007669"/>
    <property type="project" value="UniProtKB-UniRule"/>
</dbReference>
<keyword evidence="9" id="KW-0496">Mitochondrion</keyword>
<sequence>MKSVLDGVADTTFRTITSGLQYLGSNDANYDNPISDVDFKGSLGVQKTVSAFRSNPFPNKVPADEELIFKSIPIFPTNASDFFNNRSTFRDETNNIQCGENFMDMECFMILTPSQQLAVAVLSLTLGTFTVLENLVVLCVILQSRTLRCRPSYHFIGSLAVADLLGSVIFVYSFLDFHVFHRKDSPNVFLFKLGGVTASFTASVGSLFLTAIDRYISIHRPLAYRRIVTRTKAVIAFCMMWTISIIIAVLPLLGWNCKRLNSICSDIFPLIDENYLMFWIGVTSVLVLFIIYAYIYILWKAHHHAVRMMSRASQKSLVVYSADGTKVQTTRPEQTRMDIRLAKTLVLILVVLVICWGPVLAIMVYDLFWRMDDDIKTVFAFCSVLCLFNSTVNPIIYALRSKDLRHAFVTSCNACRGSGQQLDNSLESDCQNRNIKISANRAAESCVKTTVKIAKVTISVSTETSAEAV</sequence>
<reference key="1">
    <citation type="journal article" date="2007" name="Nature">
        <title>The medaka draft genome and insights into vertebrate genome evolution.</title>
        <authorList>
            <person name="Kasahara M."/>
            <person name="Naruse K."/>
            <person name="Sasaki S."/>
            <person name="Nakatani Y."/>
            <person name="Qu W."/>
            <person name="Ahsan B."/>
            <person name="Yamada T."/>
            <person name="Nagayasu Y."/>
            <person name="Doi K."/>
            <person name="Kasai Y."/>
            <person name="Jindo T."/>
            <person name="Kobayashi D."/>
            <person name="Shimada A."/>
            <person name="Toyoda A."/>
            <person name="Kuroki Y."/>
            <person name="Fujiyama A."/>
            <person name="Sasaki T."/>
            <person name="Shimizu A."/>
            <person name="Asakawa S."/>
            <person name="Shimizu N."/>
            <person name="Hashimoto S."/>
            <person name="Yang J."/>
            <person name="Lee Y."/>
            <person name="Matsushima K."/>
            <person name="Sugano S."/>
            <person name="Sakaizumi M."/>
            <person name="Narita T."/>
            <person name="Ohishi K."/>
            <person name="Haga S."/>
            <person name="Ohta F."/>
            <person name="Nomoto H."/>
            <person name="Nogata K."/>
            <person name="Morishita T."/>
            <person name="Endo T."/>
            <person name="Shin-I T."/>
            <person name="Takeda H."/>
            <person name="Morishita S."/>
            <person name="Kohara Y."/>
        </authorList>
    </citation>
    <scope>NUCLEOTIDE SEQUENCE [LARGE SCALE GENOMIC DNA]</scope>
    <source>
        <strain>Hd-rR</strain>
    </source>
</reference>
<keyword evidence="11" id="KW-0564">Palmitate</keyword>
<evidence type="ECO:0000256" key="4">
    <source>
        <dbReference type="ARBA" id="ARBA00022692"/>
    </source>
</evidence>
<dbReference type="PRINTS" id="PR00362">
    <property type="entry name" value="CANNABINOIDR"/>
</dbReference>
<comment type="function">
    <text evidence="19">G-protein coupled receptor for cannabinoids. Mediates many cannabinoid-induced effects in the central nervous system (CNS), as well as in peripheral tissues. Signaling typically involves reduction in cyclic AMP.</text>
</comment>
<evidence type="ECO:0000259" key="22">
    <source>
        <dbReference type="PROSITE" id="PS50262"/>
    </source>
</evidence>
<evidence type="ECO:0000256" key="6">
    <source>
        <dbReference type="ARBA" id="ARBA00022989"/>
    </source>
</evidence>
<evidence type="ECO:0000313" key="24">
    <source>
        <dbReference type="Proteomes" id="UP000265180"/>
    </source>
</evidence>
<dbReference type="InterPro" id="IPR017452">
    <property type="entry name" value="GPCR_Rhodpsn_7TM"/>
</dbReference>
<evidence type="ECO:0000256" key="18">
    <source>
        <dbReference type="ARBA" id="ARBA00054215"/>
    </source>
</evidence>
<dbReference type="SMART" id="SM01381">
    <property type="entry name" value="7TM_GPCR_Srsx"/>
    <property type="match status" value="1"/>
</dbReference>
<dbReference type="AlphaFoldDB" id="A0A3P9MG62"/>
<dbReference type="PROSITE" id="PS00237">
    <property type="entry name" value="G_PROTEIN_RECEP_F1_1"/>
    <property type="match status" value="1"/>
</dbReference>
<evidence type="ECO:0000256" key="1">
    <source>
        <dbReference type="ARBA" id="ARBA00004294"/>
    </source>
</evidence>
<dbReference type="GO" id="GO:0005886">
    <property type="term" value="C:plasma membrane"/>
    <property type="evidence" value="ECO:0007669"/>
    <property type="project" value="UniProtKB-SubCell"/>
</dbReference>
<keyword evidence="16" id="KW-0449">Lipoprotein</keyword>
<keyword evidence="12 19" id="KW-0675">Receptor</keyword>
<keyword evidence="4 20" id="KW-0812">Transmembrane</keyword>
<dbReference type="Pfam" id="PF00001">
    <property type="entry name" value="7tm_1"/>
    <property type="match status" value="1"/>
</dbReference>
<dbReference type="GO" id="GO:0005741">
    <property type="term" value="C:mitochondrial outer membrane"/>
    <property type="evidence" value="ECO:0007669"/>
    <property type="project" value="UniProtKB-SubCell"/>
</dbReference>
<accession>A0A3P9MG62</accession>
<evidence type="ECO:0000313" key="23">
    <source>
        <dbReference type="Ensembl" id="ENSORLP00020031997.1"/>
    </source>
</evidence>
<dbReference type="PIRSF" id="PIRSF037995">
    <property type="entry name" value="Cnoid_rcpt_1"/>
    <property type="match status" value="1"/>
</dbReference>
<evidence type="ECO:0000256" key="2">
    <source>
        <dbReference type="ARBA" id="ARBA00004651"/>
    </source>
</evidence>
<name>A0A3P9MG62_ORYLA</name>
<evidence type="ECO:0000256" key="12">
    <source>
        <dbReference type="ARBA" id="ARBA00023170"/>
    </source>
</evidence>
<dbReference type="InterPro" id="IPR000810">
    <property type="entry name" value="Canbinoid_rcpt_1"/>
</dbReference>
<feature type="transmembrane region" description="Helical" evidence="21">
    <location>
        <begin position="345"/>
        <end position="365"/>
    </location>
</feature>
<dbReference type="Gene3D" id="1.20.1070.10">
    <property type="entry name" value="Rhodopsin 7-helix transmembrane proteins"/>
    <property type="match status" value="1"/>
</dbReference>
<keyword evidence="14 19" id="KW-0807">Transducer</keyword>
<evidence type="ECO:0000256" key="14">
    <source>
        <dbReference type="ARBA" id="ARBA00023224"/>
    </source>
</evidence>
<keyword evidence="15" id="KW-0966">Cell projection</keyword>
<dbReference type="Ensembl" id="ENSORLT00020024544.1">
    <property type="protein sequence ID" value="ENSORLP00020031997.1"/>
    <property type="gene ID" value="ENSORLG00020017322.1"/>
</dbReference>
<protein>
    <recommendedName>
        <fullName evidence="19">Cannabinoid receptor</fullName>
    </recommendedName>
</protein>
<keyword evidence="13" id="KW-0325">Glycoprotein</keyword>
<evidence type="ECO:0000256" key="13">
    <source>
        <dbReference type="ARBA" id="ARBA00023180"/>
    </source>
</evidence>
<feature type="transmembrane region" description="Helical" evidence="21">
    <location>
        <begin position="153"/>
        <end position="175"/>
    </location>
</feature>
<reference evidence="23" key="3">
    <citation type="submission" date="2025-08" db="UniProtKB">
        <authorList>
            <consortium name="Ensembl"/>
        </authorList>
    </citation>
    <scope>IDENTIFICATION</scope>
    <source>
        <strain evidence="23">HNI</strain>
    </source>
</reference>
<evidence type="ECO:0000256" key="20">
    <source>
        <dbReference type="RuleBase" id="RU000688"/>
    </source>
</evidence>
<dbReference type="GO" id="GO:0098793">
    <property type="term" value="C:presynapse"/>
    <property type="evidence" value="ECO:0007669"/>
    <property type="project" value="UniProtKB-SubCell"/>
</dbReference>
<reference evidence="23" key="4">
    <citation type="submission" date="2025-09" db="UniProtKB">
        <authorList>
            <consortium name="Ensembl"/>
        </authorList>
    </citation>
    <scope>IDENTIFICATION</scope>
    <source>
        <strain evidence="23">HNI</strain>
    </source>
</reference>
<dbReference type="FunFam" id="1.20.1070.10:FF:000072">
    <property type="entry name" value="Cannabinoid receptor 1"/>
    <property type="match status" value="1"/>
</dbReference>
<dbReference type="InterPro" id="IPR000276">
    <property type="entry name" value="GPCR_Rhodpsn"/>
</dbReference>
<keyword evidence="6 21" id="KW-1133">Transmembrane helix</keyword>
<dbReference type="PROSITE" id="PS50262">
    <property type="entry name" value="G_PROTEIN_RECEP_F1_2"/>
    <property type="match status" value="1"/>
</dbReference>
<dbReference type="PRINTS" id="PR00522">
    <property type="entry name" value="CANABINOID1R"/>
</dbReference>
<evidence type="ECO:0000256" key="5">
    <source>
        <dbReference type="ARBA" id="ARBA00022787"/>
    </source>
</evidence>
<evidence type="ECO:0000256" key="9">
    <source>
        <dbReference type="ARBA" id="ARBA00023128"/>
    </source>
</evidence>
<comment type="subcellular location">
    <subcellularLocation>
        <location evidence="2">Cell membrane</location>
        <topology evidence="2">Multi-pass membrane protein</topology>
    </subcellularLocation>
    <subcellularLocation>
        <location evidence="1">Mitochondrion outer membrane</location>
    </subcellularLocation>
    <subcellularLocation>
        <location evidence="17">Presynapse</location>
    </subcellularLocation>
</comment>
<evidence type="ECO:0000256" key="21">
    <source>
        <dbReference type="SAM" id="Phobius"/>
    </source>
</evidence>
<organism evidence="23 24">
    <name type="scientific">Oryzias latipes</name>
    <name type="common">Japanese rice fish</name>
    <name type="synonym">Japanese killifish</name>
    <dbReference type="NCBI Taxonomy" id="8090"/>
    <lineage>
        <taxon>Eukaryota</taxon>
        <taxon>Metazoa</taxon>
        <taxon>Chordata</taxon>
        <taxon>Craniata</taxon>
        <taxon>Vertebrata</taxon>
        <taxon>Euteleostomi</taxon>
        <taxon>Actinopterygii</taxon>
        <taxon>Neopterygii</taxon>
        <taxon>Teleostei</taxon>
        <taxon>Neoteleostei</taxon>
        <taxon>Acanthomorphata</taxon>
        <taxon>Ovalentaria</taxon>
        <taxon>Atherinomorphae</taxon>
        <taxon>Beloniformes</taxon>
        <taxon>Adrianichthyidae</taxon>
        <taxon>Oryziinae</taxon>
        <taxon>Oryzias</taxon>
    </lineage>
</organism>
<evidence type="ECO:0000256" key="8">
    <source>
        <dbReference type="ARBA" id="ARBA00023040"/>
    </source>
</evidence>
<dbReference type="SUPFAM" id="SSF81321">
    <property type="entry name" value="Family A G protein-coupled receptor-like"/>
    <property type="match status" value="1"/>
</dbReference>
<keyword evidence="10 19" id="KW-0472">Membrane</keyword>
<comment type="similarity">
    <text evidence="19 20">Belongs to the G-protein coupled receptor 1 family.</text>
</comment>
<evidence type="ECO:0000256" key="11">
    <source>
        <dbReference type="ARBA" id="ARBA00023139"/>
    </source>
</evidence>
<feature type="transmembrane region" description="Helical" evidence="21">
    <location>
        <begin position="187"/>
        <end position="212"/>
    </location>
</feature>